<gene>
    <name evidence="3" type="ORF">A994_02783</name>
</gene>
<name>K2R1I8_METFP</name>
<comment type="caution">
    <text evidence="3">The sequence shown here is derived from an EMBL/GenBank/DDBJ whole genome shotgun (WGS) entry which is preliminary data.</text>
</comment>
<dbReference type="AlphaFoldDB" id="K2R1I8"/>
<keyword evidence="4" id="KW-1185">Reference proteome</keyword>
<dbReference type="RefSeq" id="WP_004029754.1">
    <property type="nucleotide sequence ID" value="NZ_AMPO01000002.1"/>
</dbReference>
<dbReference type="InterPro" id="IPR029052">
    <property type="entry name" value="Metallo-depent_PP-like"/>
</dbReference>
<dbReference type="PANTHER" id="PTHR33393:SF12">
    <property type="entry name" value="CAPSULE BIOSYNTHESIS PROTEIN CAPA"/>
    <property type="match status" value="1"/>
</dbReference>
<evidence type="ECO:0000313" key="4">
    <source>
        <dbReference type="Proteomes" id="UP000007360"/>
    </source>
</evidence>
<proteinExistence type="inferred from homology"/>
<dbReference type="Gene3D" id="3.60.21.10">
    <property type="match status" value="1"/>
</dbReference>
<accession>K2R1I8</accession>
<sequence length="379" mass="42830">MVSLIFCGDFAPIKRFEKMVIKKGSDVFGELVKDINKADISFINLEAPACNVNNPILKSGPVIKVNPKCLKSLSQAGFDVIGLANNHINDHGEGGLLETIKSCKKYNLKYVGVGKNIEDAQKPLIIKRKGIKIAIVAVAEHEFCIANNLTAGAAPLDPIDTTYQIKKAQKDSDLVFVTIHGGNEYFQYPRPGLRKVCQYFIDCGVDGIICHHPHVPGAYEFYKDKPIIYSLGNIIFDKINPLPGWCEGYAVLMDFNVENKKLKSLNLIPYRQSIEEGGVKILEDKEKKIFIEKIENYKSNLNDQIKYEKEWNNFCAVQEKNILIFNYLPKNLLIGIFSKIIPVKVFISKNSVSTKLNLIRCESHRELLLSILEKIYNKY</sequence>
<dbReference type="SUPFAM" id="SSF56300">
    <property type="entry name" value="Metallo-dependent phosphatases"/>
    <property type="match status" value="1"/>
</dbReference>
<dbReference type="PATRIC" id="fig|1204725.3.peg.559"/>
<dbReference type="PANTHER" id="PTHR33393">
    <property type="entry name" value="POLYGLUTAMINE SYNTHESIS ACCESSORY PROTEIN RV0574C-RELATED"/>
    <property type="match status" value="1"/>
</dbReference>
<dbReference type="CDD" id="cd07381">
    <property type="entry name" value="MPP_CapA"/>
    <property type="match status" value="1"/>
</dbReference>
<dbReference type="EMBL" id="AMPO01000002">
    <property type="protein sequence ID" value="EKF86373.1"/>
    <property type="molecule type" value="Genomic_DNA"/>
</dbReference>
<evidence type="ECO:0000259" key="2">
    <source>
        <dbReference type="SMART" id="SM00854"/>
    </source>
</evidence>
<dbReference type="Proteomes" id="UP000007360">
    <property type="component" value="Unassembled WGS sequence"/>
</dbReference>
<evidence type="ECO:0000256" key="1">
    <source>
        <dbReference type="ARBA" id="ARBA00005662"/>
    </source>
</evidence>
<feature type="domain" description="Capsule synthesis protein CapA" evidence="2">
    <location>
        <begin position="3"/>
        <end position="238"/>
    </location>
</feature>
<evidence type="ECO:0000313" key="3">
    <source>
        <dbReference type="EMBL" id="EKF86373.1"/>
    </source>
</evidence>
<dbReference type="SMART" id="SM00854">
    <property type="entry name" value="PGA_cap"/>
    <property type="match status" value="1"/>
</dbReference>
<dbReference type="InterPro" id="IPR019079">
    <property type="entry name" value="Capsule_synth_CapA"/>
</dbReference>
<reference evidence="3 4" key="1">
    <citation type="journal article" date="2012" name="J. Bacteriol.">
        <title>Draft genome sequence of Methanobacterium formicicum DSM 3637, an archaebacterium isolated from the methane producer amoeba Pelomyxa palustris.</title>
        <authorList>
            <person name="Gutierrez G."/>
        </authorList>
    </citation>
    <scope>NUCLEOTIDE SEQUENCE [LARGE SCALE GENOMIC DNA]</scope>
    <source>
        <strain evidence="4">DSM 3637 / PP1</strain>
    </source>
</reference>
<dbReference type="Pfam" id="PF09587">
    <property type="entry name" value="PGA_cap"/>
    <property type="match status" value="1"/>
</dbReference>
<dbReference type="OrthoDB" id="199819at2157"/>
<protein>
    <submittedName>
        <fullName evidence="3">Poly-gamma-glutamate synthesis protein</fullName>
    </submittedName>
</protein>
<comment type="similarity">
    <text evidence="1">Belongs to the CapA family.</text>
</comment>
<dbReference type="InterPro" id="IPR052169">
    <property type="entry name" value="CW_Biosynth-Accessory"/>
</dbReference>
<organism evidence="3 4">
    <name type="scientific">Methanobacterium formicicum (strain DSM 3637 / PP1)</name>
    <dbReference type="NCBI Taxonomy" id="1204725"/>
    <lineage>
        <taxon>Archaea</taxon>
        <taxon>Methanobacteriati</taxon>
        <taxon>Methanobacteriota</taxon>
        <taxon>Methanomada group</taxon>
        <taxon>Methanobacteria</taxon>
        <taxon>Methanobacteriales</taxon>
        <taxon>Methanobacteriaceae</taxon>
        <taxon>Methanobacterium</taxon>
    </lineage>
</organism>